<organism evidence="1 2">
    <name type="scientific">Kipferlia bialata</name>
    <dbReference type="NCBI Taxonomy" id="797122"/>
    <lineage>
        <taxon>Eukaryota</taxon>
        <taxon>Metamonada</taxon>
        <taxon>Carpediemonas-like organisms</taxon>
        <taxon>Kipferlia</taxon>
    </lineage>
</organism>
<reference evidence="1 2" key="1">
    <citation type="journal article" date="2018" name="PLoS ONE">
        <title>The draft genome of Kipferlia bialata reveals reductive genome evolution in fornicate parasites.</title>
        <authorList>
            <person name="Tanifuji G."/>
            <person name="Takabayashi S."/>
            <person name="Kume K."/>
            <person name="Takagi M."/>
            <person name="Nakayama T."/>
            <person name="Kamikawa R."/>
            <person name="Inagaki Y."/>
            <person name="Hashimoto T."/>
        </authorList>
    </citation>
    <scope>NUCLEOTIDE SEQUENCE [LARGE SCALE GENOMIC DNA]</scope>
    <source>
        <strain evidence="1">NY0173</strain>
    </source>
</reference>
<keyword evidence="2" id="KW-1185">Reference proteome</keyword>
<feature type="non-terminal residue" evidence="1">
    <location>
        <position position="1"/>
    </location>
</feature>
<evidence type="ECO:0000313" key="2">
    <source>
        <dbReference type="Proteomes" id="UP000265618"/>
    </source>
</evidence>
<proteinExistence type="predicted"/>
<sequence>MSTQYKEGGATADLSNAGFGIQSLAWSENGDFCAVATDEEVFCIEVLLSKKDKVQPICARRSQTLHLPGVLSLTVAPDHYVTPHNRRRRSQRGVVAATCRYLGWPLHLLYTKQITQANKGEPGTLLAPPTILPFEGLDQKQLLKQVYQSRKAEAEARDQDDPDNCDVDALRRFYTHK</sequence>
<dbReference type="Proteomes" id="UP000265618">
    <property type="component" value="Unassembled WGS sequence"/>
</dbReference>
<evidence type="ECO:0000313" key="1">
    <source>
        <dbReference type="EMBL" id="GIQ89474.1"/>
    </source>
</evidence>
<accession>A0A9K3GMP4</accession>
<comment type="caution">
    <text evidence="1">The sequence shown here is derived from an EMBL/GenBank/DDBJ whole genome shotgun (WGS) entry which is preliminary data.</text>
</comment>
<dbReference type="AlphaFoldDB" id="A0A9K3GMP4"/>
<dbReference type="EMBL" id="BDIP01005085">
    <property type="protein sequence ID" value="GIQ89474.1"/>
    <property type="molecule type" value="Genomic_DNA"/>
</dbReference>
<gene>
    <name evidence="1" type="ORF">KIPB_011954</name>
</gene>
<name>A0A9K3GMP4_9EUKA</name>
<protein>
    <submittedName>
        <fullName evidence="1">Uncharacterized protein</fullName>
    </submittedName>
</protein>